<evidence type="ECO:0000313" key="1">
    <source>
        <dbReference type="EMBL" id="GIY07621.1"/>
    </source>
</evidence>
<protein>
    <submittedName>
        <fullName evidence="1">Uncharacterized protein</fullName>
    </submittedName>
</protein>
<reference evidence="1 2" key="1">
    <citation type="submission" date="2021-06" db="EMBL/GenBank/DDBJ databases">
        <title>Caerostris extrusa draft genome.</title>
        <authorList>
            <person name="Kono N."/>
            <person name="Arakawa K."/>
        </authorList>
    </citation>
    <scope>NUCLEOTIDE SEQUENCE [LARGE SCALE GENOMIC DNA]</scope>
</reference>
<gene>
    <name evidence="1" type="ORF">CEXT_770781</name>
</gene>
<dbReference type="Proteomes" id="UP001054945">
    <property type="component" value="Unassembled WGS sequence"/>
</dbReference>
<proteinExistence type="predicted"/>
<organism evidence="1 2">
    <name type="scientific">Caerostris extrusa</name>
    <name type="common">Bark spider</name>
    <name type="synonym">Caerostris bankana</name>
    <dbReference type="NCBI Taxonomy" id="172846"/>
    <lineage>
        <taxon>Eukaryota</taxon>
        <taxon>Metazoa</taxon>
        <taxon>Ecdysozoa</taxon>
        <taxon>Arthropoda</taxon>
        <taxon>Chelicerata</taxon>
        <taxon>Arachnida</taxon>
        <taxon>Araneae</taxon>
        <taxon>Araneomorphae</taxon>
        <taxon>Entelegynae</taxon>
        <taxon>Araneoidea</taxon>
        <taxon>Araneidae</taxon>
        <taxon>Caerostris</taxon>
    </lineage>
</organism>
<comment type="caution">
    <text evidence="1">The sequence shown here is derived from an EMBL/GenBank/DDBJ whole genome shotgun (WGS) entry which is preliminary data.</text>
</comment>
<name>A0AAV4QFA7_CAEEX</name>
<accession>A0AAV4QFA7</accession>
<dbReference type="AlphaFoldDB" id="A0AAV4QFA7"/>
<keyword evidence="2" id="KW-1185">Reference proteome</keyword>
<evidence type="ECO:0000313" key="2">
    <source>
        <dbReference type="Proteomes" id="UP001054945"/>
    </source>
</evidence>
<sequence length="102" mass="11426">MCKFSSTEHFFVLQGMGIKRAWGRWVLGRGGACHRGCCADDPSDDQKGARKGTSELKHVWTVEVDSSIIHILPEGLHCQCVSINRFSFLFQSAHANVSLWTF</sequence>
<dbReference type="EMBL" id="BPLR01006131">
    <property type="protein sequence ID" value="GIY07621.1"/>
    <property type="molecule type" value="Genomic_DNA"/>
</dbReference>